<evidence type="ECO:0000313" key="2">
    <source>
        <dbReference type="Proteomes" id="UP000054538"/>
    </source>
</evidence>
<sequence length="98" mass="11304">RFTEVQYFMHLAIGEDHLHFINVAVPQLYSIPDEEFFQLSMQTYATCMLLDKLLVIDVKQIIGFIVMVPQTTRLPGGEIEDRFFLVERLGLELSDLGV</sequence>
<keyword evidence="2" id="KW-1185">Reference proteome</keyword>
<evidence type="ECO:0000313" key="1">
    <source>
        <dbReference type="EMBL" id="KIK80939.1"/>
    </source>
</evidence>
<name>A0A0D0DHM8_9AGAM</name>
<feature type="non-terminal residue" evidence="1">
    <location>
        <position position="1"/>
    </location>
</feature>
<reference evidence="2" key="2">
    <citation type="submission" date="2015-01" db="EMBL/GenBank/DDBJ databases">
        <title>Evolutionary Origins and Diversification of the Mycorrhizal Mutualists.</title>
        <authorList>
            <consortium name="DOE Joint Genome Institute"/>
            <consortium name="Mycorrhizal Genomics Consortium"/>
            <person name="Kohler A."/>
            <person name="Kuo A."/>
            <person name="Nagy L.G."/>
            <person name="Floudas D."/>
            <person name="Copeland A."/>
            <person name="Barry K.W."/>
            <person name="Cichocki N."/>
            <person name="Veneault-Fourrey C."/>
            <person name="LaButti K."/>
            <person name="Lindquist E.A."/>
            <person name="Lipzen A."/>
            <person name="Lundell T."/>
            <person name="Morin E."/>
            <person name="Murat C."/>
            <person name="Riley R."/>
            <person name="Ohm R."/>
            <person name="Sun H."/>
            <person name="Tunlid A."/>
            <person name="Henrissat B."/>
            <person name="Grigoriev I.V."/>
            <person name="Hibbett D.S."/>
            <person name="Martin F."/>
        </authorList>
    </citation>
    <scope>NUCLEOTIDE SEQUENCE [LARGE SCALE GENOMIC DNA]</scope>
    <source>
        <strain evidence="2">Ve08.2h10</strain>
    </source>
</reference>
<proteinExistence type="predicted"/>
<dbReference type="InParanoid" id="A0A0D0DHM8"/>
<dbReference type="Proteomes" id="UP000054538">
    <property type="component" value="Unassembled WGS sequence"/>
</dbReference>
<feature type="non-terminal residue" evidence="1">
    <location>
        <position position="98"/>
    </location>
</feature>
<gene>
    <name evidence="1" type="ORF">PAXRUDRAFT_69810</name>
</gene>
<dbReference type="EMBL" id="KN825898">
    <property type="protein sequence ID" value="KIK80939.1"/>
    <property type="molecule type" value="Genomic_DNA"/>
</dbReference>
<reference evidence="1 2" key="1">
    <citation type="submission" date="2014-04" db="EMBL/GenBank/DDBJ databases">
        <authorList>
            <consortium name="DOE Joint Genome Institute"/>
            <person name="Kuo A."/>
            <person name="Kohler A."/>
            <person name="Jargeat P."/>
            <person name="Nagy L.G."/>
            <person name="Floudas D."/>
            <person name="Copeland A."/>
            <person name="Barry K.W."/>
            <person name="Cichocki N."/>
            <person name="Veneault-Fourrey C."/>
            <person name="LaButti K."/>
            <person name="Lindquist E.A."/>
            <person name="Lipzen A."/>
            <person name="Lundell T."/>
            <person name="Morin E."/>
            <person name="Murat C."/>
            <person name="Sun H."/>
            <person name="Tunlid A."/>
            <person name="Henrissat B."/>
            <person name="Grigoriev I.V."/>
            <person name="Hibbett D.S."/>
            <person name="Martin F."/>
            <person name="Nordberg H.P."/>
            <person name="Cantor M.N."/>
            <person name="Hua S.X."/>
        </authorList>
    </citation>
    <scope>NUCLEOTIDE SEQUENCE [LARGE SCALE GENOMIC DNA]</scope>
    <source>
        <strain evidence="1 2">Ve08.2h10</strain>
    </source>
</reference>
<protein>
    <submittedName>
        <fullName evidence="1">Uncharacterized protein</fullName>
    </submittedName>
</protein>
<accession>A0A0D0DHM8</accession>
<dbReference type="HOGENOM" id="CLU_047287_4_0_1"/>
<organism evidence="1 2">
    <name type="scientific">Paxillus rubicundulus Ve08.2h10</name>
    <dbReference type="NCBI Taxonomy" id="930991"/>
    <lineage>
        <taxon>Eukaryota</taxon>
        <taxon>Fungi</taxon>
        <taxon>Dikarya</taxon>
        <taxon>Basidiomycota</taxon>
        <taxon>Agaricomycotina</taxon>
        <taxon>Agaricomycetes</taxon>
        <taxon>Agaricomycetidae</taxon>
        <taxon>Boletales</taxon>
        <taxon>Paxilineae</taxon>
        <taxon>Paxillaceae</taxon>
        <taxon>Paxillus</taxon>
    </lineage>
</organism>
<dbReference type="OrthoDB" id="2669721at2759"/>
<dbReference type="AlphaFoldDB" id="A0A0D0DHM8"/>